<proteinExistence type="predicted"/>
<reference evidence="5 6" key="1">
    <citation type="journal article" date="2017" name="Nat. Commun.">
        <title>In situ click chemistry generation of cyclooxygenase-2 inhibitors.</title>
        <authorList>
            <person name="Bhardwaj A."/>
            <person name="Kaur J."/>
            <person name="Wuest M."/>
            <person name="Wuest F."/>
        </authorList>
    </citation>
    <scope>NUCLEOTIDE SEQUENCE [LARGE SCALE GENOMIC DNA]</scope>
    <source>
        <strain evidence="5">S2_012_000_R3_94</strain>
    </source>
</reference>
<dbReference type="Proteomes" id="UP000315344">
    <property type="component" value="Unassembled WGS sequence"/>
</dbReference>
<dbReference type="SUPFAM" id="SSF51735">
    <property type="entry name" value="NAD(P)-binding Rossmann-fold domains"/>
    <property type="match status" value="1"/>
</dbReference>
<dbReference type="Pfam" id="PF08125">
    <property type="entry name" value="Mannitol_dh_C"/>
    <property type="match status" value="1"/>
</dbReference>
<gene>
    <name evidence="5" type="ORF">DI616_05885</name>
</gene>
<keyword evidence="1" id="KW-0560">Oxidoreductase</keyword>
<dbReference type="InterPro" id="IPR023027">
    <property type="entry name" value="Mannitol_DH_CS"/>
</dbReference>
<dbReference type="InterPro" id="IPR008927">
    <property type="entry name" value="6-PGluconate_DH-like_C_sf"/>
</dbReference>
<dbReference type="EMBL" id="VAFL01000003">
    <property type="protein sequence ID" value="TKW67836.1"/>
    <property type="molecule type" value="Genomic_DNA"/>
</dbReference>
<dbReference type="SUPFAM" id="SSF48179">
    <property type="entry name" value="6-phosphogluconate dehydrogenase C-terminal domain-like"/>
    <property type="match status" value="1"/>
</dbReference>
<dbReference type="PANTHER" id="PTHR43362">
    <property type="entry name" value="MANNITOL DEHYDROGENASE DSF1-RELATED"/>
    <property type="match status" value="1"/>
</dbReference>
<dbReference type="PANTHER" id="PTHR43362:SF1">
    <property type="entry name" value="MANNITOL DEHYDROGENASE 2-RELATED"/>
    <property type="match status" value="1"/>
</dbReference>
<dbReference type="InterPro" id="IPR013118">
    <property type="entry name" value="Mannitol_DH_C"/>
</dbReference>
<dbReference type="InterPro" id="IPR036291">
    <property type="entry name" value="NAD(P)-bd_dom_sf"/>
</dbReference>
<dbReference type="GO" id="GO:0016616">
    <property type="term" value="F:oxidoreductase activity, acting on the CH-OH group of donors, NAD or NADP as acceptor"/>
    <property type="evidence" value="ECO:0007669"/>
    <property type="project" value="TreeGrafter"/>
</dbReference>
<evidence type="ECO:0000256" key="1">
    <source>
        <dbReference type="ARBA" id="ARBA00023002"/>
    </source>
</evidence>
<evidence type="ECO:0000313" key="5">
    <source>
        <dbReference type="EMBL" id="TKW67836.1"/>
    </source>
</evidence>
<dbReference type="Pfam" id="PF01232">
    <property type="entry name" value="Mannitol_dh"/>
    <property type="match status" value="1"/>
</dbReference>
<name>A0A533I8N8_PARDE</name>
<feature type="domain" description="Mannitol dehydrogenase N-terminal" evidence="3">
    <location>
        <begin position="28"/>
        <end position="271"/>
    </location>
</feature>
<sequence>MSPRMTRLGDLPESVIRPAYDRDAYGFGILHLGLGAFHRAHQAVYTDDALAAEGGDWRIVGANLRSRDIPDALNAQGGLYTVLERAQRQRARIIGAHGPVIGGDPSRIMAAACQPSIRIVSLTVSEKAYGIDRVAMDADLNHPAVAADLAHPAMSSGVLGLITAALNVRRKNGDDPFTVLCCDNLPDNGALLRAGVLGFARRVDPDLAKWIADNVAFPATMVDRITPAVTEQTIADVAALTGHRDPAAVETEPFSQWVIEDQFPQGRPAWDAGGAEFVRDVRPHEAMKLRMLNGSHSLMAYAGQLLGLPYVRDAVADAPLQALVIRHMLAAATSLPQNSGLDPASYAKALLARFANPAIAHETRQIATDGSEKLPQRWFAPAAELIEKGGDARAFAFATATWLAWLAAQDSAPDDPRGATLLDLARRAGSDDSALVAGILGLPGLAPEPVRSAPFADTVSAILSRIRADGLARVIQQEISS</sequence>
<dbReference type="Gene3D" id="1.10.1040.10">
    <property type="entry name" value="N-(1-d-carboxylethyl)-l-norvaline Dehydrogenase, domain 2"/>
    <property type="match status" value="1"/>
</dbReference>
<dbReference type="InterPro" id="IPR000669">
    <property type="entry name" value="Mannitol_DH"/>
</dbReference>
<dbReference type="Gene3D" id="3.40.50.720">
    <property type="entry name" value="NAD(P)-binding Rossmann-like Domain"/>
    <property type="match status" value="1"/>
</dbReference>
<evidence type="ECO:0000259" key="4">
    <source>
        <dbReference type="Pfam" id="PF08125"/>
    </source>
</evidence>
<comment type="caution">
    <text evidence="5">The sequence shown here is derived from an EMBL/GenBank/DDBJ whole genome shotgun (WGS) entry which is preliminary data.</text>
</comment>
<dbReference type="PROSITE" id="PS00974">
    <property type="entry name" value="MANNITOL_DHGENASE"/>
    <property type="match status" value="1"/>
</dbReference>
<dbReference type="InterPro" id="IPR050988">
    <property type="entry name" value="Mannitol_DH/Oxidoreductase"/>
</dbReference>
<protein>
    <submittedName>
        <fullName evidence="5">Mannitol dehydrogenase family protein</fullName>
    </submittedName>
</protein>
<accession>A0A533I8N8</accession>
<feature type="domain" description="Mannitol dehydrogenase C-terminal" evidence="4">
    <location>
        <begin position="280"/>
        <end position="411"/>
    </location>
</feature>
<evidence type="ECO:0000313" key="6">
    <source>
        <dbReference type="Proteomes" id="UP000315344"/>
    </source>
</evidence>
<keyword evidence="2" id="KW-0520">NAD</keyword>
<organism evidence="5 6">
    <name type="scientific">Paracoccus denitrificans</name>
    <dbReference type="NCBI Taxonomy" id="266"/>
    <lineage>
        <taxon>Bacteria</taxon>
        <taxon>Pseudomonadati</taxon>
        <taxon>Pseudomonadota</taxon>
        <taxon>Alphaproteobacteria</taxon>
        <taxon>Rhodobacterales</taxon>
        <taxon>Paracoccaceae</taxon>
        <taxon>Paracoccus</taxon>
    </lineage>
</organism>
<dbReference type="AlphaFoldDB" id="A0A533I8N8"/>
<evidence type="ECO:0000259" key="3">
    <source>
        <dbReference type="Pfam" id="PF01232"/>
    </source>
</evidence>
<dbReference type="PRINTS" id="PR00084">
    <property type="entry name" value="MTLDHDRGNASE"/>
</dbReference>
<evidence type="ECO:0000256" key="2">
    <source>
        <dbReference type="ARBA" id="ARBA00023027"/>
    </source>
</evidence>
<dbReference type="InterPro" id="IPR013131">
    <property type="entry name" value="Mannitol_DH_N"/>
</dbReference>
<dbReference type="InterPro" id="IPR013328">
    <property type="entry name" value="6PGD_dom2"/>
</dbReference>
<dbReference type="GO" id="GO:0019594">
    <property type="term" value="P:mannitol metabolic process"/>
    <property type="evidence" value="ECO:0007669"/>
    <property type="project" value="InterPro"/>
</dbReference>